<keyword evidence="2" id="KW-1185">Reference proteome</keyword>
<proteinExistence type="predicted"/>
<accession>A0A5D2NTY4</accession>
<sequence>MYGSGVGVGHPFCSATQIRMSSISFIHRFCHIEMGMFVSPVIFYAQRTGRKGFPQLRSSKVS</sequence>
<dbReference type="AlphaFoldDB" id="A0A5D2NTY4"/>
<protein>
    <submittedName>
        <fullName evidence="1">Uncharacterized protein</fullName>
    </submittedName>
</protein>
<evidence type="ECO:0000313" key="2">
    <source>
        <dbReference type="Proteomes" id="UP000322667"/>
    </source>
</evidence>
<name>A0A5D2NTY4_GOSTO</name>
<evidence type="ECO:0000313" key="1">
    <source>
        <dbReference type="EMBL" id="TYI07016.1"/>
    </source>
</evidence>
<dbReference type="EMBL" id="CM017619">
    <property type="protein sequence ID" value="TYI07016.1"/>
    <property type="molecule type" value="Genomic_DNA"/>
</dbReference>
<reference evidence="1 2" key="1">
    <citation type="submission" date="2019-07" db="EMBL/GenBank/DDBJ databases">
        <title>WGS assembly of Gossypium tomentosum.</title>
        <authorList>
            <person name="Chen Z.J."/>
            <person name="Sreedasyam A."/>
            <person name="Ando A."/>
            <person name="Song Q."/>
            <person name="De L."/>
            <person name="Hulse-Kemp A."/>
            <person name="Ding M."/>
            <person name="Ye W."/>
            <person name="Kirkbride R."/>
            <person name="Jenkins J."/>
            <person name="Plott C."/>
            <person name="Lovell J."/>
            <person name="Lin Y.-M."/>
            <person name="Vaughn R."/>
            <person name="Liu B."/>
            <person name="Li W."/>
            <person name="Simpson S."/>
            <person name="Scheffler B."/>
            <person name="Saski C."/>
            <person name="Grover C."/>
            <person name="Hu G."/>
            <person name="Conover J."/>
            <person name="Carlson J."/>
            <person name="Shu S."/>
            <person name="Boston L."/>
            <person name="Williams M."/>
            <person name="Peterson D."/>
            <person name="Mcgee K."/>
            <person name="Jones D."/>
            <person name="Wendel J."/>
            <person name="Stelly D."/>
            <person name="Grimwood J."/>
            <person name="Schmutz J."/>
        </authorList>
    </citation>
    <scope>NUCLEOTIDE SEQUENCE [LARGE SCALE GENOMIC DNA]</scope>
    <source>
        <strain evidence="1">7179.01</strain>
    </source>
</reference>
<dbReference type="Proteomes" id="UP000322667">
    <property type="component" value="Chromosome A10"/>
</dbReference>
<gene>
    <name evidence="1" type="ORF">ES332_A10G197800v1</name>
</gene>
<organism evidence="1 2">
    <name type="scientific">Gossypium tomentosum</name>
    <name type="common">Hawaiian cotton</name>
    <name type="synonym">Gossypium sandvicense</name>
    <dbReference type="NCBI Taxonomy" id="34277"/>
    <lineage>
        <taxon>Eukaryota</taxon>
        <taxon>Viridiplantae</taxon>
        <taxon>Streptophyta</taxon>
        <taxon>Embryophyta</taxon>
        <taxon>Tracheophyta</taxon>
        <taxon>Spermatophyta</taxon>
        <taxon>Magnoliopsida</taxon>
        <taxon>eudicotyledons</taxon>
        <taxon>Gunneridae</taxon>
        <taxon>Pentapetalae</taxon>
        <taxon>rosids</taxon>
        <taxon>malvids</taxon>
        <taxon>Malvales</taxon>
        <taxon>Malvaceae</taxon>
        <taxon>Malvoideae</taxon>
        <taxon>Gossypium</taxon>
    </lineage>
</organism>